<dbReference type="EMBL" id="JAHKKG010000011">
    <property type="protein sequence ID" value="MBU2668202.1"/>
    <property type="molecule type" value="Genomic_DNA"/>
</dbReference>
<keyword evidence="2" id="KW-1185">Reference proteome</keyword>
<sequence length="203" mass="22061">MTTALSAPDSSTRLQAALAAGSRPDPARLEPLIERCAVEPDFFVRDMLTWALTRLPPELTVPRLIQELFAVRAQARSQALHTLSKVGDRNTWPAITTALLRDADDEVARTAWRTAVALVPDEEREGLAVELATQLGRGDRTVRLSLSRALVDLGDVLSSALGPGLVSADPDVRAHAHATLVLLRDPSAGFDEALHEARRHADW</sequence>
<organism evidence="1 2">
    <name type="scientific">Paractinoplanes bogorensis</name>
    <dbReference type="NCBI Taxonomy" id="1610840"/>
    <lineage>
        <taxon>Bacteria</taxon>
        <taxon>Bacillati</taxon>
        <taxon>Actinomycetota</taxon>
        <taxon>Actinomycetes</taxon>
        <taxon>Micromonosporales</taxon>
        <taxon>Micromonosporaceae</taxon>
        <taxon>Paractinoplanes</taxon>
    </lineage>
</organism>
<dbReference type="Proteomes" id="UP001519654">
    <property type="component" value="Unassembled WGS sequence"/>
</dbReference>
<proteinExistence type="predicted"/>
<name>A0ABS5YXN4_9ACTN</name>
<evidence type="ECO:0000313" key="1">
    <source>
        <dbReference type="EMBL" id="MBU2668202.1"/>
    </source>
</evidence>
<dbReference type="InterPro" id="IPR011989">
    <property type="entry name" value="ARM-like"/>
</dbReference>
<reference evidence="1 2" key="1">
    <citation type="submission" date="2021-06" db="EMBL/GenBank/DDBJ databases">
        <title>Actinoplanes lichenicola sp. nov., and Actinoplanes ovalisporus sp. nov., isolated from lichen in Thailand.</title>
        <authorList>
            <person name="Saeng-In P."/>
            <person name="Kanchanasin P."/>
            <person name="Yuki M."/>
            <person name="Kudo T."/>
            <person name="Ohkuma M."/>
            <person name="Phongsopitanun W."/>
            <person name="Tanasupawat S."/>
        </authorList>
    </citation>
    <scope>NUCLEOTIDE SEQUENCE [LARGE SCALE GENOMIC DNA]</scope>
    <source>
        <strain evidence="1 2">NBRC 110975</strain>
    </source>
</reference>
<protein>
    <submittedName>
        <fullName evidence="1">HEAT repeat domain-containing protein</fullName>
    </submittedName>
</protein>
<gene>
    <name evidence="1" type="ORF">KOI35_32290</name>
</gene>
<dbReference type="Gene3D" id="1.25.10.10">
    <property type="entry name" value="Leucine-rich Repeat Variant"/>
    <property type="match status" value="2"/>
</dbReference>
<dbReference type="InterPro" id="IPR016024">
    <property type="entry name" value="ARM-type_fold"/>
</dbReference>
<accession>A0ABS5YXN4</accession>
<dbReference type="SUPFAM" id="SSF48371">
    <property type="entry name" value="ARM repeat"/>
    <property type="match status" value="1"/>
</dbReference>
<comment type="caution">
    <text evidence="1">The sequence shown here is derived from an EMBL/GenBank/DDBJ whole genome shotgun (WGS) entry which is preliminary data.</text>
</comment>
<dbReference type="RefSeq" id="WP_215792472.1">
    <property type="nucleotide sequence ID" value="NZ_JAHKKG010000011.1"/>
</dbReference>
<evidence type="ECO:0000313" key="2">
    <source>
        <dbReference type="Proteomes" id="UP001519654"/>
    </source>
</evidence>